<organism evidence="1 2">
    <name type="scientific">Eumeta variegata</name>
    <name type="common">Bagworm moth</name>
    <name type="synonym">Eumeta japonica</name>
    <dbReference type="NCBI Taxonomy" id="151549"/>
    <lineage>
        <taxon>Eukaryota</taxon>
        <taxon>Metazoa</taxon>
        <taxon>Ecdysozoa</taxon>
        <taxon>Arthropoda</taxon>
        <taxon>Hexapoda</taxon>
        <taxon>Insecta</taxon>
        <taxon>Pterygota</taxon>
        <taxon>Neoptera</taxon>
        <taxon>Endopterygota</taxon>
        <taxon>Lepidoptera</taxon>
        <taxon>Glossata</taxon>
        <taxon>Ditrysia</taxon>
        <taxon>Tineoidea</taxon>
        <taxon>Psychidae</taxon>
        <taxon>Oiketicinae</taxon>
        <taxon>Eumeta</taxon>
    </lineage>
</organism>
<protein>
    <submittedName>
        <fullName evidence="1">Uncharacterized protein</fullName>
    </submittedName>
</protein>
<evidence type="ECO:0000313" key="1">
    <source>
        <dbReference type="EMBL" id="GBP81563.1"/>
    </source>
</evidence>
<sequence length="188" mass="21268">MREALGRIQMRSLGTSNWSRYTHRDLAFWYTEFEPSKTKMKTECNFTCKSNDDDDVCGPKPGSLNNTPSTLVQTRRVLHASVVTDAVTTFVFSEILSEWFTLVYVGLFIALESGSAMHAVVHFVAIRKWGGKPAKIIVIGYLRTYGTFATTRTHTGPAAFTAAHHERIQTSVRYHATQLVRRRTSITY</sequence>
<comment type="caution">
    <text evidence="1">The sequence shown here is derived from an EMBL/GenBank/DDBJ whole genome shotgun (WGS) entry which is preliminary data.</text>
</comment>
<gene>
    <name evidence="1" type="ORF">EVAR_52462_1</name>
</gene>
<proteinExistence type="predicted"/>
<reference evidence="1 2" key="1">
    <citation type="journal article" date="2019" name="Commun. Biol.">
        <title>The bagworm genome reveals a unique fibroin gene that provides high tensile strength.</title>
        <authorList>
            <person name="Kono N."/>
            <person name="Nakamura H."/>
            <person name="Ohtoshi R."/>
            <person name="Tomita M."/>
            <person name="Numata K."/>
            <person name="Arakawa K."/>
        </authorList>
    </citation>
    <scope>NUCLEOTIDE SEQUENCE [LARGE SCALE GENOMIC DNA]</scope>
</reference>
<dbReference type="EMBL" id="BGZK01001518">
    <property type="protein sequence ID" value="GBP81563.1"/>
    <property type="molecule type" value="Genomic_DNA"/>
</dbReference>
<dbReference type="Proteomes" id="UP000299102">
    <property type="component" value="Unassembled WGS sequence"/>
</dbReference>
<keyword evidence="2" id="KW-1185">Reference proteome</keyword>
<dbReference type="AlphaFoldDB" id="A0A4C1Z336"/>
<accession>A0A4C1Z336</accession>
<name>A0A4C1Z336_EUMVA</name>
<evidence type="ECO:0000313" key="2">
    <source>
        <dbReference type="Proteomes" id="UP000299102"/>
    </source>
</evidence>